<evidence type="ECO:0000256" key="2">
    <source>
        <dbReference type="ARBA" id="ARBA00022679"/>
    </source>
</evidence>
<organism evidence="5 6">
    <name type="scientific">Angiostrongylus cantonensis</name>
    <name type="common">Rat lungworm</name>
    <dbReference type="NCBI Taxonomy" id="6313"/>
    <lineage>
        <taxon>Eukaryota</taxon>
        <taxon>Metazoa</taxon>
        <taxon>Ecdysozoa</taxon>
        <taxon>Nematoda</taxon>
        <taxon>Chromadorea</taxon>
        <taxon>Rhabditida</taxon>
        <taxon>Rhabditina</taxon>
        <taxon>Rhabditomorpha</taxon>
        <taxon>Strongyloidea</taxon>
        <taxon>Metastrongylidae</taxon>
        <taxon>Angiostrongylus</taxon>
    </lineage>
</organism>
<dbReference type="PANTHER" id="PTHR10196:SF67">
    <property type="entry name" value="SEDOHEPTULOKINASE"/>
    <property type="match status" value="1"/>
</dbReference>
<dbReference type="GO" id="GO:0005829">
    <property type="term" value="C:cytosol"/>
    <property type="evidence" value="ECO:0007669"/>
    <property type="project" value="TreeGrafter"/>
</dbReference>
<dbReference type="GO" id="GO:0006071">
    <property type="term" value="P:glycerol metabolic process"/>
    <property type="evidence" value="ECO:0007669"/>
    <property type="project" value="TreeGrafter"/>
</dbReference>
<dbReference type="Pfam" id="PF00370">
    <property type="entry name" value="FGGY_N"/>
    <property type="match status" value="1"/>
</dbReference>
<sequence length="439" mass="48118">MSCTIGIDLGTTTVKVCAVKEERILTECQVPHQANINGRLGVQDARKIIETAESLLKKVVMDVNSEHSEVVSRIGISGQQHGIVMWNSDSLRRGILDCSELYNWMYPGDTAAAAKLPKSKSSNVFPGYGMRTLCELSSYLDFDQAHHWDRCGNIMDYFACYLTGSDEVSMSESNALAWGYSRELEWNSEIIPFTPKWMKLPKIVPVDVREFVKMGNCRLPLLEHIPVGVAIADLHASIMSVRGRYEGADHAYLVIGTSSQLCFVVSDTLKLPTLPVTTHVFPFSKGLTLVATASMNGGNALDAILSVFQNNLFFIVASSQPKILLRNVPRVNSVFTAERGSVYAGVEIRGLHSDTSLIAMLVGVCEGVVRNLFGLVPPELFSSLGVERLYLVGNAKRQRFAVHIQKCLDELGARHITLEPALADTSAAYGVALHAAMPK</sequence>
<protein>
    <submittedName>
        <fullName evidence="6">FGGY_N domain-containing protein</fullName>
    </submittedName>
</protein>
<dbReference type="GO" id="GO:0050277">
    <property type="term" value="F:sedoheptulokinase activity"/>
    <property type="evidence" value="ECO:0007669"/>
    <property type="project" value="TreeGrafter"/>
</dbReference>
<keyword evidence="5" id="KW-1185">Reference proteome</keyword>
<dbReference type="Proteomes" id="UP000035642">
    <property type="component" value="Unassembled WGS sequence"/>
</dbReference>
<name>A0A158PB67_ANGCA</name>
<dbReference type="STRING" id="6313.A0A158PB67"/>
<dbReference type="WBParaSite" id="ACAC_0001050901-mRNA-1">
    <property type="protein sequence ID" value="ACAC_0001050901-mRNA-1"/>
    <property type="gene ID" value="ACAC_0001050901"/>
</dbReference>
<evidence type="ECO:0000313" key="5">
    <source>
        <dbReference type="Proteomes" id="UP000035642"/>
    </source>
</evidence>
<reference evidence="6" key="2">
    <citation type="submission" date="2016-04" db="UniProtKB">
        <authorList>
            <consortium name="WormBaseParasite"/>
        </authorList>
    </citation>
    <scope>IDENTIFICATION</scope>
</reference>
<dbReference type="InterPro" id="IPR043129">
    <property type="entry name" value="ATPase_NBD"/>
</dbReference>
<dbReference type="PANTHER" id="PTHR10196">
    <property type="entry name" value="SUGAR KINASE"/>
    <property type="match status" value="1"/>
</dbReference>
<keyword evidence="3" id="KW-0418">Kinase</keyword>
<evidence type="ECO:0000256" key="1">
    <source>
        <dbReference type="ARBA" id="ARBA00009156"/>
    </source>
</evidence>
<feature type="domain" description="Carbohydrate kinase FGGY N-terminal" evidence="4">
    <location>
        <begin position="4"/>
        <end position="93"/>
    </location>
</feature>
<dbReference type="SUPFAM" id="SSF53067">
    <property type="entry name" value="Actin-like ATPase domain"/>
    <property type="match status" value="2"/>
</dbReference>
<dbReference type="Gene3D" id="3.30.420.40">
    <property type="match status" value="2"/>
</dbReference>
<keyword evidence="2" id="KW-0808">Transferase</keyword>
<dbReference type="InterPro" id="IPR018484">
    <property type="entry name" value="FGGY_N"/>
</dbReference>
<evidence type="ECO:0000256" key="3">
    <source>
        <dbReference type="ARBA" id="ARBA00022777"/>
    </source>
</evidence>
<comment type="similarity">
    <text evidence="1">Belongs to the FGGY kinase family.</text>
</comment>
<proteinExistence type="inferred from homology"/>
<evidence type="ECO:0000259" key="4">
    <source>
        <dbReference type="Pfam" id="PF00370"/>
    </source>
</evidence>
<dbReference type="AlphaFoldDB" id="A0A158PB67"/>
<accession>A0A158PB67</accession>
<reference evidence="5" key="1">
    <citation type="submission" date="2012-09" db="EMBL/GenBank/DDBJ databases">
        <authorList>
            <person name="Martin A.A."/>
        </authorList>
    </citation>
    <scope>NUCLEOTIDE SEQUENCE</scope>
</reference>
<evidence type="ECO:0000313" key="6">
    <source>
        <dbReference type="WBParaSite" id="ACAC_0001050901-mRNA-1"/>
    </source>
</evidence>